<sequence>MISALCSGEATTSTAPVAMAAAGVHTRANPLPCSANGCPQHICSRLAPTPPDATPATSATGEPHIAANGISTLDAATKHVVARRIAFAGNARDRDATTATANPATVPSSKNAQLMPSVPATAGNVRQNTSHARQKPNPITVIAPSNRAVRRVRRHCSHFQTVSNSCIETPSRANASQFDRTDGLFHGIDDATARAPAPFPRPRAPRPFAKFADERCARLLIRGIDNPPDNG</sequence>
<evidence type="ECO:0000256" key="1">
    <source>
        <dbReference type="SAM" id="MobiDB-lite"/>
    </source>
</evidence>
<gene>
    <name evidence="2" type="ORF">C2L80_06700</name>
</gene>
<evidence type="ECO:0000313" key="3">
    <source>
        <dbReference type="Proteomes" id="UP000236488"/>
    </source>
</evidence>
<dbReference type="EMBL" id="PPEL01000032">
    <property type="protein sequence ID" value="PNV65402.1"/>
    <property type="molecule type" value="Genomic_DNA"/>
</dbReference>
<comment type="caution">
    <text evidence="2">The sequence shown here is derived from an EMBL/GenBank/DDBJ whole genome shotgun (WGS) entry which is preliminary data.</text>
</comment>
<feature type="region of interest" description="Disordered" evidence="1">
    <location>
        <begin position="92"/>
        <end position="114"/>
    </location>
</feature>
<organism evidence="2 3">
    <name type="scientific">Rubneribacter badeniensis</name>
    <dbReference type="NCBI Taxonomy" id="2070688"/>
    <lineage>
        <taxon>Bacteria</taxon>
        <taxon>Bacillati</taxon>
        <taxon>Actinomycetota</taxon>
        <taxon>Coriobacteriia</taxon>
        <taxon>Eggerthellales</taxon>
        <taxon>Eggerthellaceae</taxon>
        <taxon>Rubneribacter</taxon>
    </lineage>
</organism>
<dbReference type="Proteomes" id="UP000236488">
    <property type="component" value="Unassembled WGS sequence"/>
</dbReference>
<proteinExistence type="predicted"/>
<dbReference type="AlphaFoldDB" id="A0A2K2U585"/>
<protein>
    <submittedName>
        <fullName evidence="2">Uncharacterized protein</fullName>
    </submittedName>
</protein>
<reference evidence="2 3" key="1">
    <citation type="journal article" date="2018" name="Int. J. Syst. Evol. Microbiol.">
        <title>Rubneribacter badeniensis gen. nov., sp. nov. and Enteroscipio rubneri gen. nov., sp. nov., new members of the Eggerthellaceae isolated from human faeces.</title>
        <authorList>
            <person name="Danylec N."/>
            <person name="Gobl A."/>
            <person name="Stoll D.A."/>
            <person name="Hetzer B."/>
            <person name="Kulling S.E."/>
            <person name="Huch M."/>
        </authorList>
    </citation>
    <scope>NUCLEOTIDE SEQUENCE [LARGE SCALE GENOMIC DNA]</scope>
    <source>
        <strain evidence="2 3">ResAG-85</strain>
    </source>
</reference>
<name>A0A2K2U585_9ACTN</name>
<accession>A0A2K2U585</accession>
<evidence type="ECO:0000313" key="2">
    <source>
        <dbReference type="EMBL" id="PNV65402.1"/>
    </source>
</evidence>
<keyword evidence="3" id="KW-1185">Reference proteome</keyword>